<reference evidence="10 11" key="1">
    <citation type="submission" date="2015-01" db="EMBL/GenBank/DDBJ databases">
        <title>The Genome Sequence of Cryptococcus gattii Ram5.</title>
        <authorList>
            <consortium name="The Broad Institute Genomics Platform"/>
            <person name="Cuomo C."/>
            <person name="Litvintseva A."/>
            <person name="Chen Y."/>
            <person name="Heitman J."/>
            <person name="Sun S."/>
            <person name="Springer D."/>
            <person name="Dromer F."/>
            <person name="Young S."/>
            <person name="Zeng Q."/>
            <person name="Gargeya S."/>
            <person name="Abouelleil A."/>
            <person name="Alvarado L."/>
            <person name="Chapman S.B."/>
            <person name="Gainer-Dewar J."/>
            <person name="Goldberg J."/>
            <person name="Griggs A."/>
            <person name="Gujja S."/>
            <person name="Hansen M."/>
            <person name="Howarth C."/>
            <person name="Imamovic A."/>
            <person name="Larimer J."/>
            <person name="Murphy C."/>
            <person name="Naylor J."/>
            <person name="Pearson M."/>
            <person name="Priest M."/>
            <person name="Roberts A."/>
            <person name="Saif S."/>
            <person name="Shea T."/>
            <person name="Sykes S."/>
            <person name="Wortman J."/>
            <person name="Nusbaum C."/>
            <person name="Birren B."/>
        </authorList>
    </citation>
    <scope>NUCLEOTIDE SEQUENCE [LARGE SCALE GENOMIC DNA]</scope>
    <source>
        <strain evidence="10 11">Ram5</strain>
    </source>
</reference>
<feature type="region of interest" description="Disordered" evidence="8">
    <location>
        <begin position="358"/>
        <end position="393"/>
    </location>
</feature>
<feature type="compositionally biased region" description="Basic and acidic residues" evidence="8">
    <location>
        <begin position="203"/>
        <end position="232"/>
    </location>
</feature>
<feature type="domain" description="RRM" evidence="9">
    <location>
        <begin position="116"/>
        <end position="198"/>
    </location>
</feature>
<evidence type="ECO:0000256" key="8">
    <source>
        <dbReference type="SAM" id="MobiDB-lite"/>
    </source>
</evidence>
<dbReference type="OrthoDB" id="167718at2759"/>
<dbReference type="InterPro" id="IPR012677">
    <property type="entry name" value="Nucleotide-bd_a/b_plait_sf"/>
</dbReference>
<dbReference type="EMBL" id="KN847897">
    <property type="protein sequence ID" value="KIR42770.1"/>
    <property type="molecule type" value="Genomic_DNA"/>
</dbReference>
<comment type="similarity">
    <text evidence="3">Belongs to the RRM RBM34 family.</text>
</comment>
<gene>
    <name evidence="10" type="ORF">I313_00973</name>
</gene>
<dbReference type="Pfam" id="PF00076">
    <property type="entry name" value="RRM_1"/>
    <property type="match status" value="1"/>
</dbReference>
<organism evidence="10 11">
    <name type="scientific">Cryptococcus deuterogattii Ram5</name>
    <dbReference type="NCBI Taxonomy" id="1296110"/>
    <lineage>
        <taxon>Eukaryota</taxon>
        <taxon>Fungi</taxon>
        <taxon>Dikarya</taxon>
        <taxon>Basidiomycota</taxon>
        <taxon>Agaricomycotina</taxon>
        <taxon>Tremellomycetes</taxon>
        <taxon>Tremellales</taxon>
        <taxon>Cryptococcaceae</taxon>
        <taxon>Cryptococcus</taxon>
        <taxon>Cryptococcus gattii species complex</taxon>
    </lineage>
</organism>
<comment type="subcellular location">
    <subcellularLocation>
        <location evidence="2">Nucleus</location>
        <location evidence="2">Nucleolus</location>
    </subcellularLocation>
</comment>
<feature type="region of interest" description="Disordered" evidence="8">
    <location>
        <begin position="194"/>
        <end position="307"/>
    </location>
</feature>
<dbReference type="Proteomes" id="UP000053392">
    <property type="component" value="Unassembled WGS sequence"/>
</dbReference>
<dbReference type="GO" id="GO:0019843">
    <property type="term" value="F:rRNA binding"/>
    <property type="evidence" value="ECO:0007669"/>
    <property type="project" value="TreeGrafter"/>
</dbReference>
<evidence type="ECO:0000256" key="2">
    <source>
        <dbReference type="ARBA" id="ARBA00004604"/>
    </source>
</evidence>
<evidence type="ECO:0000259" key="9">
    <source>
        <dbReference type="PROSITE" id="PS50102"/>
    </source>
</evidence>
<dbReference type="PANTHER" id="PTHR23236:SF25">
    <property type="entry name" value="RNA-BINDING PROTEIN 34"/>
    <property type="match status" value="1"/>
</dbReference>
<keyword evidence="5 7" id="KW-0694">RNA-binding</keyword>
<dbReference type="GO" id="GO:0005730">
    <property type="term" value="C:nucleolus"/>
    <property type="evidence" value="ECO:0007669"/>
    <property type="project" value="UniProtKB-SubCell"/>
</dbReference>
<proteinExistence type="inferred from homology"/>
<evidence type="ECO:0000313" key="10">
    <source>
        <dbReference type="EMBL" id="KIR42770.1"/>
    </source>
</evidence>
<evidence type="ECO:0000256" key="7">
    <source>
        <dbReference type="PROSITE-ProRule" id="PRU00176"/>
    </source>
</evidence>
<dbReference type="InterPro" id="IPR034228">
    <property type="entry name" value="Nop6_RRM"/>
</dbReference>
<keyword evidence="11" id="KW-1185">Reference proteome</keyword>
<feature type="compositionally biased region" description="Basic and acidic residues" evidence="8">
    <location>
        <begin position="240"/>
        <end position="254"/>
    </location>
</feature>
<dbReference type="FunFam" id="3.30.70.330:FF:000376">
    <property type="entry name" value="Putative RNA binding protein"/>
    <property type="match status" value="1"/>
</dbReference>
<evidence type="ECO:0000256" key="6">
    <source>
        <dbReference type="ARBA" id="ARBA00023242"/>
    </source>
</evidence>
<sequence length="393" mass="43445">MSAPLTKKQQKAAAFRSKQKAKKAGVEAPPDLPEEDVVEDAEAVAEEQALDQATKKRKRNAEDENTENAGTVEEAEMSVKPKNQEKKKRKTAWDEEGEGESAGKKGKGKKDAKQRFILFVGNLSFKTTKEEIQKHFEPAAGQLPSVRLLTTKATPTQSAKSRGIAFLELPSSTVLQACLKLHHSELKGRTINVELTAGGGGSSEDRKKKILERNQRVGGQRERRAEREKEINGGEGEDVVEGKSSEQNGDDEKKTKMRGGRRVKAKAAAPVPSSAPHRPSTSFASSRPPAREYPGGKFQKRKWEPTGANSISVGQKYYYTRIHGHPDSYRLCRSIWVPSMNASASDNALIDYLPKDPKSVSKESVAMPRAASRQQRTENKRTTWRCLTDSRHG</sequence>
<feature type="region of interest" description="Disordered" evidence="8">
    <location>
        <begin position="1"/>
        <end position="111"/>
    </location>
</feature>
<dbReference type="PANTHER" id="PTHR23236">
    <property type="entry name" value="EUKARYOTIC TRANSLATION INITIATION FACTOR 4B/4H"/>
    <property type="match status" value="1"/>
</dbReference>
<keyword evidence="6" id="KW-0539">Nucleus</keyword>
<evidence type="ECO:0000256" key="5">
    <source>
        <dbReference type="ARBA" id="ARBA00022884"/>
    </source>
</evidence>
<feature type="compositionally biased region" description="Acidic residues" evidence="8">
    <location>
        <begin position="32"/>
        <end position="49"/>
    </location>
</feature>
<dbReference type="CDD" id="cd12400">
    <property type="entry name" value="RRM_Nop6"/>
    <property type="match status" value="1"/>
</dbReference>
<accession>A0A0D0VD25</accession>
<feature type="compositionally biased region" description="Low complexity" evidence="8">
    <location>
        <begin position="266"/>
        <end position="275"/>
    </location>
</feature>
<dbReference type="PROSITE" id="PS50102">
    <property type="entry name" value="RRM"/>
    <property type="match status" value="1"/>
</dbReference>
<evidence type="ECO:0000256" key="4">
    <source>
        <dbReference type="ARBA" id="ARBA00015520"/>
    </source>
</evidence>
<comment type="function">
    <text evidence="1">Involved in pre-25S rRNA processing.</text>
</comment>
<dbReference type="SUPFAM" id="SSF54928">
    <property type="entry name" value="RNA-binding domain, RBD"/>
    <property type="match status" value="1"/>
</dbReference>
<dbReference type="SMART" id="SM00360">
    <property type="entry name" value="RRM"/>
    <property type="match status" value="1"/>
</dbReference>
<dbReference type="HOGENOM" id="CLU_037639_1_1_1"/>
<feature type="compositionally biased region" description="Basic residues" evidence="8">
    <location>
        <begin position="255"/>
        <end position="265"/>
    </location>
</feature>
<dbReference type="GO" id="GO:0000463">
    <property type="term" value="P:maturation of LSU-rRNA from tricistronic rRNA transcript (SSU-rRNA, 5.8S rRNA, LSU-rRNA)"/>
    <property type="evidence" value="ECO:0007669"/>
    <property type="project" value="TreeGrafter"/>
</dbReference>
<evidence type="ECO:0000256" key="1">
    <source>
        <dbReference type="ARBA" id="ARBA00002475"/>
    </source>
</evidence>
<evidence type="ECO:0000256" key="3">
    <source>
        <dbReference type="ARBA" id="ARBA00007077"/>
    </source>
</evidence>
<dbReference type="InterPro" id="IPR035979">
    <property type="entry name" value="RBD_domain_sf"/>
</dbReference>
<evidence type="ECO:0000313" key="11">
    <source>
        <dbReference type="Proteomes" id="UP000053392"/>
    </source>
</evidence>
<dbReference type="AlphaFoldDB" id="A0A0D0VD25"/>
<protein>
    <recommendedName>
        <fullName evidence="4">Nucleolar protein 12</fullName>
    </recommendedName>
</protein>
<dbReference type="InterPro" id="IPR000504">
    <property type="entry name" value="RRM_dom"/>
</dbReference>
<dbReference type="Gene3D" id="3.30.70.330">
    <property type="match status" value="1"/>
</dbReference>
<name>A0A0D0VD25_9TREE</name>